<dbReference type="Proteomes" id="UP000001935">
    <property type="component" value="Chromosome"/>
</dbReference>
<dbReference type="PANTHER" id="PTHR11808">
    <property type="entry name" value="TRANS-SULFURATION ENZYME FAMILY MEMBER"/>
    <property type="match status" value="1"/>
</dbReference>
<dbReference type="Gene3D" id="3.40.640.10">
    <property type="entry name" value="Type I PLP-dependent aspartate aminotransferase-like (Major domain)"/>
    <property type="match status" value="1"/>
</dbReference>
<dbReference type="STRING" id="290397.Adeh_2084"/>
<dbReference type="Pfam" id="PF01053">
    <property type="entry name" value="Cys_Met_Meta_PP"/>
    <property type="match status" value="1"/>
</dbReference>
<dbReference type="GO" id="GO:0005737">
    <property type="term" value="C:cytoplasm"/>
    <property type="evidence" value="ECO:0007669"/>
    <property type="project" value="TreeGrafter"/>
</dbReference>
<organism evidence="5 6">
    <name type="scientific">Anaeromyxobacter dehalogenans (strain 2CP-C)</name>
    <dbReference type="NCBI Taxonomy" id="290397"/>
    <lineage>
        <taxon>Bacteria</taxon>
        <taxon>Pseudomonadati</taxon>
        <taxon>Myxococcota</taxon>
        <taxon>Myxococcia</taxon>
        <taxon>Myxococcales</taxon>
        <taxon>Cystobacterineae</taxon>
        <taxon>Anaeromyxobacteraceae</taxon>
        <taxon>Anaeromyxobacter</taxon>
    </lineage>
</organism>
<evidence type="ECO:0000256" key="3">
    <source>
        <dbReference type="PIRSR" id="PIRSR001434-2"/>
    </source>
</evidence>
<comment type="similarity">
    <text evidence="4">Belongs to the trans-sulfuration enzymes family.</text>
</comment>
<sequence length="361" mass="37998">MRRMADPLRPETLALHADAGLEASADVAPPIHLSTTFDADNPERLVYSRDDQPTRRRLEAVLGALEGGGAAVVYASGLAAVTAALLHLQPRRVALARGGYHGTHAAIDALARLGVEKVPLDAPVGKGDLVWLETPRNPTCEVQDVAAHAARAHAAGALLVVDGTFATPALQQPLALGADLVMHSLTKFLSGHSDALGGVLVARDPALGDALRRARTVGGAVLGALETWLVLRGVRTLGVRVRAQTATATRLAEFLAPRVARVWHPSRPDFPGRELAARQMRGPGPMLAFELGSEAEARALPGKLRLFRDATSLGGVESLVEWRRKVDPEAPAALLRVSAGLEDPDDLVADLEQGLRAVAAG</sequence>
<dbReference type="AlphaFoldDB" id="Q2IJM8"/>
<feature type="modified residue" description="N6-(pyridoxal phosphate)lysine" evidence="3">
    <location>
        <position position="187"/>
    </location>
</feature>
<dbReference type="InterPro" id="IPR000277">
    <property type="entry name" value="Cys/Met-Metab_PyrdxlP-dep_enz"/>
</dbReference>
<dbReference type="PANTHER" id="PTHR11808:SF35">
    <property type="entry name" value="CYSTATHIONINE GAMMA-SYNTHASE (AFU_ORTHOLOGUE AFUA_7G01590)"/>
    <property type="match status" value="1"/>
</dbReference>
<evidence type="ECO:0000256" key="2">
    <source>
        <dbReference type="ARBA" id="ARBA00022898"/>
    </source>
</evidence>
<evidence type="ECO:0000256" key="1">
    <source>
        <dbReference type="ARBA" id="ARBA00001933"/>
    </source>
</evidence>
<dbReference type="SUPFAM" id="SSF53383">
    <property type="entry name" value="PLP-dependent transferases"/>
    <property type="match status" value="1"/>
</dbReference>
<dbReference type="GO" id="GO:0016846">
    <property type="term" value="F:carbon-sulfur lyase activity"/>
    <property type="evidence" value="ECO:0007669"/>
    <property type="project" value="TreeGrafter"/>
</dbReference>
<dbReference type="InterPro" id="IPR054542">
    <property type="entry name" value="Cys_met_metab_PP"/>
</dbReference>
<keyword evidence="2 3" id="KW-0663">Pyridoxal phosphate</keyword>
<accession>Q2IJM8</accession>
<dbReference type="GO" id="GO:0030170">
    <property type="term" value="F:pyridoxal phosphate binding"/>
    <property type="evidence" value="ECO:0007669"/>
    <property type="project" value="InterPro"/>
</dbReference>
<dbReference type="PIRSF" id="PIRSF001434">
    <property type="entry name" value="CGS"/>
    <property type="match status" value="1"/>
</dbReference>
<evidence type="ECO:0000256" key="4">
    <source>
        <dbReference type="RuleBase" id="RU362118"/>
    </source>
</evidence>
<dbReference type="InterPro" id="IPR015421">
    <property type="entry name" value="PyrdxlP-dep_Trfase_major"/>
</dbReference>
<dbReference type="KEGG" id="ade:Adeh_2084"/>
<comment type="cofactor">
    <cofactor evidence="1 4">
        <name>pyridoxal 5'-phosphate</name>
        <dbReference type="ChEBI" id="CHEBI:597326"/>
    </cofactor>
</comment>
<dbReference type="GO" id="GO:0019346">
    <property type="term" value="P:transsulfuration"/>
    <property type="evidence" value="ECO:0007669"/>
    <property type="project" value="InterPro"/>
</dbReference>
<protein>
    <submittedName>
        <fullName evidence="5">Cys/Met metabolism pyridoxal-phosphate-dependent enzymes</fullName>
    </submittedName>
</protein>
<dbReference type="Gene3D" id="3.90.1150.10">
    <property type="entry name" value="Aspartate Aminotransferase, domain 1"/>
    <property type="match status" value="1"/>
</dbReference>
<dbReference type="PROSITE" id="PS00868">
    <property type="entry name" value="CYS_MET_METAB_PP"/>
    <property type="match status" value="1"/>
</dbReference>
<dbReference type="InterPro" id="IPR015422">
    <property type="entry name" value="PyrdxlP-dep_Trfase_small"/>
</dbReference>
<proteinExistence type="inferred from homology"/>
<gene>
    <name evidence="5" type="ordered locus">Adeh_2084</name>
</gene>
<dbReference type="EMBL" id="CP000251">
    <property type="protein sequence ID" value="ABC81854.1"/>
    <property type="molecule type" value="Genomic_DNA"/>
</dbReference>
<evidence type="ECO:0000313" key="5">
    <source>
        <dbReference type="EMBL" id="ABC81854.1"/>
    </source>
</evidence>
<dbReference type="InterPro" id="IPR015424">
    <property type="entry name" value="PyrdxlP-dep_Trfase"/>
</dbReference>
<name>Q2IJM8_ANADE</name>
<reference evidence="5" key="1">
    <citation type="submission" date="2006-01" db="EMBL/GenBank/DDBJ databases">
        <title>Complete sequence of Anaeromyxobacter dehalogenans 2CP-C.</title>
        <authorList>
            <consortium name="US DOE Joint Genome Institute"/>
            <person name="Copeland A."/>
            <person name="Lucas S."/>
            <person name="Lapidus A."/>
            <person name="Barry K."/>
            <person name="Detter J.C."/>
            <person name="Glavina T."/>
            <person name="Hammon N."/>
            <person name="Israni S."/>
            <person name="Pitluck S."/>
            <person name="Brettin T."/>
            <person name="Bruce D."/>
            <person name="Han C."/>
            <person name="Tapia R."/>
            <person name="Gilna P."/>
            <person name="Kiss H."/>
            <person name="Schmutz J."/>
            <person name="Larimer F."/>
            <person name="Land M."/>
            <person name="Kyrpides N."/>
            <person name="Anderson I."/>
            <person name="Sanford R.A."/>
            <person name="Ritalahti K.M."/>
            <person name="Thomas H.S."/>
            <person name="Kirby J.R."/>
            <person name="Zhulin I.B."/>
            <person name="Loeffler F.E."/>
            <person name="Richardson P."/>
        </authorList>
    </citation>
    <scope>NUCLEOTIDE SEQUENCE</scope>
    <source>
        <strain evidence="5">2CP-C</strain>
    </source>
</reference>
<dbReference type="HOGENOM" id="CLU_018986_3_0_7"/>
<dbReference type="eggNOG" id="COG0626">
    <property type="taxonomic scope" value="Bacteria"/>
</dbReference>
<evidence type="ECO:0000313" key="6">
    <source>
        <dbReference type="Proteomes" id="UP000001935"/>
    </source>
</evidence>